<protein>
    <submittedName>
        <fullName evidence="2">DUF3140 domain-containing protein</fullName>
    </submittedName>
</protein>
<feature type="region of interest" description="Disordered" evidence="1">
    <location>
        <begin position="20"/>
        <end position="51"/>
    </location>
</feature>
<dbReference type="Proteomes" id="UP001223520">
    <property type="component" value="Chromosome"/>
</dbReference>
<dbReference type="PANTHER" id="PTHR40630:SF1">
    <property type="entry name" value="DNA-BINDING PROTEIN"/>
    <property type="match status" value="1"/>
</dbReference>
<dbReference type="AlphaFoldDB" id="A0AAJ6NXG9"/>
<keyword evidence="3" id="KW-1185">Reference proteome</keyword>
<accession>A0AAJ6NXG9</accession>
<evidence type="ECO:0000313" key="3">
    <source>
        <dbReference type="Proteomes" id="UP001223520"/>
    </source>
</evidence>
<dbReference type="RefSeq" id="WP_281485775.1">
    <property type="nucleotide sequence ID" value="NZ_CP124543.1"/>
</dbReference>
<proteinExistence type="predicted"/>
<dbReference type="Pfam" id="PF11338">
    <property type="entry name" value="DUF3140"/>
    <property type="match status" value="1"/>
</dbReference>
<evidence type="ECO:0000313" key="2">
    <source>
        <dbReference type="EMBL" id="WGV28549.1"/>
    </source>
</evidence>
<feature type="compositionally biased region" description="Basic and acidic residues" evidence="1">
    <location>
        <begin position="27"/>
        <end position="51"/>
    </location>
</feature>
<organism evidence="2 3">
    <name type="scientific">Halotia branconii CENA392</name>
    <dbReference type="NCBI Taxonomy" id="1539056"/>
    <lineage>
        <taxon>Bacteria</taxon>
        <taxon>Bacillati</taxon>
        <taxon>Cyanobacteriota</taxon>
        <taxon>Cyanophyceae</taxon>
        <taxon>Nostocales</taxon>
        <taxon>Nodulariaceae</taxon>
        <taxon>Halotia</taxon>
    </lineage>
</organism>
<sequence length="110" mass="12756">MSKDVKSVINEFHASVNMTPKQLESWLETKESQSVGQKKDDDESIGHKSGKRIIDLLKKKKDSYTDDDLSHIKKVVSYIHRHSAQQPEGDVEHTPWRYSLMNWGHDPLKQ</sequence>
<gene>
    <name evidence="2" type="ORF">QI031_14270</name>
</gene>
<name>A0AAJ6NXG9_9CYAN</name>
<dbReference type="KEGG" id="hbq:QI031_14270"/>
<dbReference type="PANTHER" id="PTHR40630">
    <property type="entry name" value="POSSIBLE DNA-BINDING PROTEIN"/>
    <property type="match status" value="1"/>
</dbReference>
<evidence type="ECO:0000256" key="1">
    <source>
        <dbReference type="SAM" id="MobiDB-lite"/>
    </source>
</evidence>
<dbReference type="EMBL" id="CP124543">
    <property type="protein sequence ID" value="WGV28549.1"/>
    <property type="molecule type" value="Genomic_DNA"/>
</dbReference>
<dbReference type="InterPro" id="IPR021487">
    <property type="entry name" value="DUF3140"/>
</dbReference>
<reference evidence="2 3" key="1">
    <citation type="journal article" date="2023" name="Limnol Oceanogr Lett">
        <title>Environmental adaptations by the intertidal Antarctic cyanobacterium Halotia branconii CENA392 as revealed using long-read genome sequencing.</title>
        <authorList>
            <person name="Dextro R.B."/>
            <person name="Delbaje E."/>
            <person name="Freitas P.N.N."/>
            <person name="Geraldes V."/>
            <person name="Pinto E."/>
            <person name="Long P.F."/>
            <person name="Fiore M.F."/>
        </authorList>
    </citation>
    <scope>NUCLEOTIDE SEQUENCE [LARGE SCALE GENOMIC DNA]</scope>
    <source>
        <strain evidence="2 3">CENA392</strain>
    </source>
</reference>